<proteinExistence type="predicted"/>
<evidence type="ECO:0000313" key="1">
    <source>
        <dbReference type="EMBL" id="BDI32549.1"/>
    </source>
</evidence>
<gene>
    <name evidence="1" type="ORF">CCAX7_46000</name>
</gene>
<accession>A0A402D538</accession>
<keyword evidence="2" id="KW-1185">Reference proteome</keyword>
<dbReference type="KEGG" id="ccot:CCAX7_46000"/>
<reference evidence="1 2" key="1">
    <citation type="journal article" date="2019" name="Int. J. Syst. Evol. Microbiol.">
        <title>Capsulimonas corticalis gen. nov., sp. nov., an aerobic capsulated bacterium, of a novel bacterial order, Capsulimonadales ord. nov., of the class Armatimonadia of the phylum Armatimonadetes.</title>
        <authorList>
            <person name="Li J."/>
            <person name="Kudo C."/>
            <person name="Tonouchi A."/>
        </authorList>
    </citation>
    <scope>NUCLEOTIDE SEQUENCE [LARGE SCALE GENOMIC DNA]</scope>
    <source>
        <strain evidence="1 2">AX-7</strain>
    </source>
</reference>
<evidence type="ECO:0000313" key="2">
    <source>
        <dbReference type="Proteomes" id="UP000287394"/>
    </source>
</evidence>
<protein>
    <submittedName>
        <fullName evidence="1">Uncharacterized protein</fullName>
    </submittedName>
</protein>
<dbReference type="AlphaFoldDB" id="A0A402D538"/>
<sequence length="294" mass="31279">MADMFKMRDENGAESAPFDGETLLACARKGSIQPATPIYDVAASRWMPAAEHVLLGGAPAPIPTPATPAAALAPSAPSPQPAYVPYAPAPPVVRTSGGSSSNTMVLACVVAGAVFMLVFGILSEFKKPAQSKPILAGPIQTITTVDGHYAINVPADWIRWKTRRADVIEYSNADHLSGIAMVKTTETQTNAAGLLALTNKTMLKETRHMNGEFTGNLKPISVKGYPGYQQDMRTGNLFREHQFRSTILQTPNGAYSLVSFVDNGAHDSLSDLDAIVKTFHSLPSNSAALTPKKS</sequence>
<name>A0A402D538_9BACT</name>
<dbReference type="Proteomes" id="UP000287394">
    <property type="component" value="Chromosome"/>
</dbReference>
<organism evidence="1 2">
    <name type="scientific">Capsulimonas corticalis</name>
    <dbReference type="NCBI Taxonomy" id="2219043"/>
    <lineage>
        <taxon>Bacteria</taxon>
        <taxon>Bacillati</taxon>
        <taxon>Armatimonadota</taxon>
        <taxon>Armatimonadia</taxon>
        <taxon>Capsulimonadales</taxon>
        <taxon>Capsulimonadaceae</taxon>
        <taxon>Capsulimonas</taxon>
    </lineage>
</organism>
<dbReference type="EMBL" id="AP025739">
    <property type="protein sequence ID" value="BDI32549.1"/>
    <property type="molecule type" value="Genomic_DNA"/>
</dbReference>